<keyword evidence="3" id="KW-1185">Reference proteome</keyword>
<dbReference type="PRINTS" id="PR00081">
    <property type="entry name" value="GDHRDH"/>
</dbReference>
<dbReference type="Gene3D" id="3.40.50.720">
    <property type="entry name" value="NAD(P)-binding Rossmann-like Domain"/>
    <property type="match status" value="1"/>
</dbReference>
<reference evidence="2 3" key="1">
    <citation type="submission" date="2017-02" db="EMBL/GenBank/DDBJ databases">
        <authorList>
            <person name="Peterson S.W."/>
        </authorList>
    </citation>
    <scope>NUCLEOTIDE SEQUENCE [LARGE SCALE GENOMIC DNA]</scope>
    <source>
        <strain evidence="2 3">DSM 24412</strain>
    </source>
</reference>
<organism evidence="2 3">
    <name type="scientific">Alkalitalea saponilacus</name>
    <dbReference type="NCBI Taxonomy" id="889453"/>
    <lineage>
        <taxon>Bacteria</taxon>
        <taxon>Pseudomonadati</taxon>
        <taxon>Bacteroidota</taxon>
        <taxon>Bacteroidia</taxon>
        <taxon>Marinilabiliales</taxon>
        <taxon>Marinilabiliaceae</taxon>
        <taxon>Alkalitalea</taxon>
    </lineage>
</organism>
<dbReference type="InterPro" id="IPR036291">
    <property type="entry name" value="NAD(P)-bd_dom_sf"/>
</dbReference>
<dbReference type="EMBL" id="FUYV01000012">
    <property type="protein sequence ID" value="SKC16573.1"/>
    <property type="molecule type" value="Genomic_DNA"/>
</dbReference>
<dbReference type="PANTHER" id="PTHR42879:SF6">
    <property type="entry name" value="NADPH-DEPENDENT REDUCTASE BACG"/>
    <property type="match status" value="1"/>
</dbReference>
<dbReference type="InterPro" id="IPR002347">
    <property type="entry name" value="SDR_fam"/>
</dbReference>
<protein>
    <submittedName>
        <fullName evidence="2">3-oxoacyl-[acyl-carrier protein] reductase</fullName>
    </submittedName>
</protein>
<dbReference type="InterPro" id="IPR050259">
    <property type="entry name" value="SDR"/>
</dbReference>
<gene>
    <name evidence="2" type="ORF">SAMN03080601_02114</name>
</gene>
<dbReference type="SUPFAM" id="SSF51735">
    <property type="entry name" value="NAD(P)-binding Rossmann-fold domains"/>
    <property type="match status" value="1"/>
</dbReference>
<dbReference type="Proteomes" id="UP000191055">
    <property type="component" value="Unassembled WGS sequence"/>
</dbReference>
<evidence type="ECO:0000313" key="2">
    <source>
        <dbReference type="EMBL" id="SKC16573.1"/>
    </source>
</evidence>
<sequence length="266" mass="29264">MHGEKCYFEKCEKVLLMNTSKTYLITGASSGLGLAVADNLALKRQKVIAVARGEEKLIQLKSSHPDFVSIYTGDLTDDNFLMNLTASLPEKIHGVFINAGGPPAGRFEDLSISEWDDAYQLVIRWKIQLIKHLLPVFLKQNYGRILFSESTSVTRPVSNLVLSNSLRMSIVGLVRTLVSEYKGTAITFNVLAPGFHETKAVERVYKKLSDQKNISLTEAKKQLDASIPVGHTGNPQDYAELASWILSDAASFITGQVFNIDGGVSV</sequence>
<proteinExistence type="inferred from homology"/>
<dbReference type="STRING" id="889453.SAMN03080601_02114"/>
<name>A0A1T5H799_9BACT</name>
<dbReference type="AlphaFoldDB" id="A0A1T5H799"/>
<evidence type="ECO:0000313" key="3">
    <source>
        <dbReference type="Proteomes" id="UP000191055"/>
    </source>
</evidence>
<dbReference type="Pfam" id="PF13561">
    <property type="entry name" value="adh_short_C2"/>
    <property type="match status" value="1"/>
</dbReference>
<comment type="similarity">
    <text evidence="1">Belongs to the short-chain dehydrogenases/reductases (SDR) family.</text>
</comment>
<evidence type="ECO:0000256" key="1">
    <source>
        <dbReference type="ARBA" id="ARBA00006484"/>
    </source>
</evidence>
<dbReference type="PANTHER" id="PTHR42879">
    <property type="entry name" value="3-OXOACYL-(ACYL-CARRIER-PROTEIN) REDUCTASE"/>
    <property type="match status" value="1"/>
</dbReference>
<accession>A0A1T5H799</accession>